<accession>A0ACB9YW67</accession>
<keyword evidence="2" id="KW-1185">Reference proteome</keyword>
<protein>
    <submittedName>
        <fullName evidence="1">NAD(P)-binding protein</fullName>
    </submittedName>
</protein>
<comment type="caution">
    <text evidence="1">The sequence shown here is derived from an EMBL/GenBank/DDBJ whole genome shotgun (WGS) entry which is preliminary data.</text>
</comment>
<organism evidence="1 2">
    <name type="scientific">Hypoxylon rubiginosum</name>
    <dbReference type="NCBI Taxonomy" id="110542"/>
    <lineage>
        <taxon>Eukaryota</taxon>
        <taxon>Fungi</taxon>
        <taxon>Dikarya</taxon>
        <taxon>Ascomycota</taxon>
        <taxon>Pezizomycotina</taxon>
        <taxon>Sordariomycetes</taxon>
        <taxon>Xylariomycetidae</taxon>
        <taxon>Xylariales</taxon>
        <taxon>Hypoxylaceae</taxon>
        <taxon>Hypoxylon</taxon>
    </lineage>
</organism>
<dbReference type="Proteomes" id="UP001497700">
    <property type="component" value="Unassembled WGS sequence"/>
</dbReference>
<evidence type="ECO:0000313" key="2">
    <source>
        <dbReference type="Proteomes" id="UP001497700"/>
    </source>
</evidence>
<dbReference type="EMBL" id="MU393500">
    <property type="protein sequence ID" value="KAI4863647.1"/>
    <property type="molecule type" value="Genomic_DNA"/>
</dbReference>
<gene>
    <name evidence="1" type="ORF">F4820DRAFT_426359</name>
</gene>
<proteinExistence type="predicted"/>
<reference evidence="1 2" key="1">
    <citation type="journal article" date="2022" name="New Phytol.">
        <title>Ecological generalism drives hyperdiversity of secondary metabolite gene clusters in xylarialean endophytes.</title>
        <authorList>
            <person name="Franco M.E.E."/>
            <person name="Wisecaver J.H."/>
            <person name="Arnold A.E."/>
            <person name="Ju Y.M."/>
            <person name="Slot J.C."/>
            <person name="Ahrendt S."/>
            <person name="Moore L.P."/>
            <person name="Eastman K.E."/>
            <person name="Scott K."/>
            <person name="Konkel Z."/>
            <person name="Mondo S.J."/>
            <person name="Kuo A."/>
            <person name="Hayes R.D."/>
            <person name="Haridas S."/>
            <person name="Andreopoulos B."/>
            <person name="Riley R."/>
            <person name="LaButti K."/>
            <person name="Pangilinan J."/>
            <person name="Lipzen A."/>
            <person name="Amirebrahimi M."/>
            <person name="Yan J."/>
            <person name="Adam C."/>
            <person name="Keymanesh K."/>
            <person name="Ng V."/>
            <person name="Louie K."/>
            <person name="Northen T."/>
            <person name="Drula E."/>
            <person name="Henrissat B."/>
            <person name="Hsieh H.M."/>
            <person name="Youens-Clark K."/>
            <person name="Lutzoni F."/>
            <person name="Miadlikowska J."/>
            <person name="Eastwood D.C."/>
            <person name="Hamelin R.C."/>
            <person name="Grigoriev I.V."/>
            <person name="U'Ren J.M."/>
        </authorList>
    </citation>
    <scope>NUCLEOTIDE SEQUENCE [LARGE SCALE GENOMIC DNA]</scope>
    <source>
        <strain evidence="1 2">CBS 119005</strain>
    </source>
</reference>
<name>A0ACB9YW67_9PEZI</name>
<evidence type="ECO:0000313" key="1">
    <source>
        <dbReference type="EMBL" id="KAI4863647.1"/>
    </source>
</evidence>
<sequence length="346" mass="36792">MSSKGTILITGLNGYLAGRLAEAALRAGYAVRGTVRDLAAGAEVQKALLGLGSGGGAEVVHVPDMTEPGAFDEAVIGCAAIVHLAAPVNETWTLEPSEVVRMAVSSTTGVLDSALKAGAQLRSVVFMSSAAALFDVPPVPGVYSEKDWNTTSEPAVKELGPDAGGLHAYCASKTVAERAFWRFRDERKPAFSMTSIQATYFIGPPLVPWKTKEQIPYSLSNVWKLLQKEDVPGPMLLYESSVDVRDVARVILWSAINYKVADGERFLCASAVGGAQATADILNKHMPSLGAAQGSPGQGYEPGYPSTSGMIAFDANKAVQETGQDWIPYETSIIDTAKFLMQYLEK</sequence>